<keyword evidence="6" id="KW-0812">Transmembrane</keyword>
<evidence type="ECO:0000313" key="8">
    <source>
        <dbReference type="EMBL" id="GLQ36229.1"/>
    </source>
</evidence>
<dbReference type="InterPro" id="IPR047177">
    <property type="entry name" value="Pept_M20A"/>
</dbReference>
<evidence type="ECO:0000256" key="3">
    <source>
        <dbReference type="ARBA" id="ARBA00022723"/>
    </source>
</evidence>
<dbReference type="PANTHER" id="PTHR45962:SF1">
    <property type="entry name" value="N-FATTY-ACYL-AMINO ACID SYNTHASE_HYDROLASE PM20D1"/>
    <property type="match status" value="1"/>
</dbReference>
<keyword evidence="3" id="KW-0479">Metal-binding</keyword>
<dbReference type="InterPro" id="IPR002933">
    <property type="entry name" value="Peptidase_M20"/>
</dbReference>
<dbReference type="PANTHER" id="PTHR45962">
    <property type="entry name" value="N-FATTY-ACYL-AMINO ACID SYNTHASE/HYDROLASE PM20D1"/>
    <property type="match status" value="1"/>
</dbReference>
<dbReference type="Proteomes" id="UP001156694">
    <property type="component" value="Unassembled WGS sequence"/>
</dbReference>
<feature type="transmembrane region" description="Helical" evidence="6">
    <location>
        <begin position="12"/>
        <end position="31"/>
    </location>
</feature>
<proteinExistence type="inferred from homology"/>
<gene>
    <name evidence="8" type="ORF">GCM10007939_25130</name>
</gene>
<evidence type="ECO:0000313" key="9">
    <source>
        <dbReference type="Proteomes" id="UP001156694"/>
    </source>
</evidence>
<comment type="caution">
    <text evidence="8">The sequence shown here is derived from an EMBL/GenBank/DDBJ whole genome shotgun (WGS) entry which is preliminary data.</text>
</comment>
<dbReference type="SUPFAM" id="SSF53187">
    <property type="entry name" value="Zn-dependent exopeptidases"/>
    <property type="match status" value="1"/>
</dbReference>
<evidence type="ECO:0000256" key="4">
    <source>
        <dbReference type="ARBA" id="ARBA00022801"/>
    </source>
</evidence>
<dbReference type="RefSeq" id="WP_284379873.1">
    <property type="nucleotide sequence ID" value="NZ_BSNN01000008.1"/>
</dbReference>
<protein>
    <submittedName>
        <fullName evidence="8">Peptidase M20</fullName>
    </submittedName>
</protein>
<dbReference type="Pfam" id="PF01546">
    <property type="entry name" value="Peptidase_M20"/>
    <property type="match status" value="1"/>
</dbReference>
<dbReference type="EMBL" id="BSNN01000008">
    <property type="protein sequence ID" value="GLQ36229.1"/>
    <property type="molecule type" value="Genomic_DNA"/>
</dbReference>
<dbReference type="Gene3D" id="1.10.150.900">
    <property type="match status" value="1"/>
</dbReference>
<evidence type="ECO:0000256" key="6">
    <source>
        <dbReference type="SAM" id="Phobius"/>
    </source>
</evidence>
<dbReference type="SUPFAM" id="SSF55031">
    <property type="entry name" value="Bacterial exopeptidase dimerisation domain"/>
    <property type="match status" value="1"/>
</dbReference>
<dbReference type="Pfam" id="PF07687">
    <property type="entry name" value="M20_dimer"/>
    <property type="match status" value="1"/>
</dbReference>
<comment type="similarity">
    <text evidence="1">Belongs to the peptidase M20A family.</text>
</comment>
<keyword evidence="6" id="KW-0472">Membrane</keyword>
<keyword evidence="5" id="KW-0862">Zinc</keyword>
<name>A0ABQ5VYL2_9RHOB</name>
<evidence type="ECO:0000256" key="1">
    <source>
        <dbReference type="ARBA" id="ARBA00006247"/>
    </source>
</evidence>
<evidence type="ECO:0000259" key="7">
    <source>
        <dbReference type="Pfam" id="PF07687"/>
    </source>
</evidence>
<evidence type="ECO:0000256" key="5">
    <source>
        <dbReference type="ARBA" id="ARBA00022833"/>
    </source>
</evidence>
<keyword evidence="6" id="KW-1133">Transmembrane helix</keyword>
<dbReference type="Gene3D" id="3.30.70.360">
    <property type="match status" value="1"/>
</dbReference>
<keyword evidence="4" id="KW-0378">Hydrolase</keyword>
<dbReference type="InterPro" id="IPR036264">
    <property type="entry name" value="Bact_exopeptidase_dim_dom"/>
</dbReference>
<dbReference type="InterPro" id="IPR011650">
    <property type="entry name" value="Peptidase_M20_dimer"/>
</dbReference>
<keyword evidence="9" id="KW-1185">Reference proteome</keyword>
<feature type="domain" description="Peptidase M20 dimerisation" evidence="7">
    <location>
        <begin position="237"/>
        <end position="381"/>
    </location>
</feature>
<evidence type="ECO:0000256" key="2">
    <source>
        <dbReference type="ARBA" id="ARBA00022670"/>
    </source>
</evidence>
<accession>A0ABQ5VYL2</accession>
<organism evidence="8 9">
    <name type="scientific">Amylibacter marinus</name>
    <dbReference type="NCBI Taxonomy" id="1475483"/>
    <lineage>
        <taxon>Bacteria</taxon>
        <taxon>Pseudomonadati</taxon>
        <taxon>Pseudomonadota</taxon>
        <taxon>Alphaproteobacteria</taxon>
        <taxon>Rhodobacterales</taxon>
        <taxon>Paracoccaceae</taxon>
        <taxon>Amylibacter</taxon>
    </lineage>
</organism>
<keyword evidence="2" id="KW-0645">Protease</keyword>
<sequence length="487" mass="53212">MVKFLTKLTKILAISLVIIIGILVFNTWRYSPDTISVSTPNLPAVDGEQIAQELSGAIRFKTLARDLPAAQGEFRGFVDYLAQTFPNAHGAMQRELINDYTPLYLWQGRDRTAAPVLLTGHYDVVSARSFQAWDQPAFDGVIEGGFVWGRGTLDDKGAIIAMMHTVDALAAKGFTPARDIYFSFGHDEEIGGNQGAGAVVNYFKDQGIQLEWSLDEGSMVLREIIPGLSKDMASINIAEKGYMTVDIVASGAGGHSSLPPRETAVGALAGSLTQLQDNPVPGGLRDVSADFFDGLGPNFSLLQRMLFANQWLFRPLLESELSKSAATDAMLRTSMAPTMLTASDTENVLAQQASATVNFRIHPRDSVGDILDHVRGQIDSETTQVRLRETSARAASPVSSTTSTGYQLLSTTFRQTFGDVIVVPGLTIAATDTRHYAEVADDSYRINPFIFYGEDIPRIHGRNERISIDNLILGVQFYTQLIQNIRP</sequence>
<reference evidence="9" key="1">
    <citation type="journal article" date="2019" name="Int. J. Syst. Evol. Microbiol.">
        <title>The Global Catalogue of Microorganisms (GCM) 10K type strain sequencing project: providing services to taxonomists for standard genome sequencing and annotation.</title>
        <authorList>
            <consortium name="The Broad Institute Genomics Platform"/>
            <consortium name="The Broad Institute Genome Sequencing Center for Infectious Disease"/>
            <person name="Wu L."/>
            <person name="Ma J."/>
        </authorList>
    </citation>
    <scope>NUCLEOTIDE SEQUENCE [LARGE SCALE GENOMIC DNA]</scope>
    <source>
        <strain evidence="9">NBRC 110140</strain>
    </source>
</reference>
<dbReference type="Gene3D" id="3.40.630.10">
    <property type="entry name" value="Zn peptidases"/>
    <property type="match status" value="1"/>
</dbReference>